<dbReference type="Proteomes" id="UP000809137">
    <property type="component" value="Unassembled WGS sequence"/>
</dbReference>
<evidence type="ECO:0000313" key="7">
    <source>
        <dbReference type="Proteomes" id="UP000809137"/>
    </source>
</evidence>
<keyword evidence="3 6" id="KW-0238">DNA-binding</keyword>
<dbReference type="GO" id="GO:0003677">
    <property type="term" value="F:DNA binding"/>
    <property type="evidence" value="ECO:0007669"/>
    <property type="project" value="UniProtKB-KW"/>
</dbReference>
<evidence type="ECO:0000256" key="3">
    <source>
        <dbReference type="ARBA" id="ARBA00023125"/>
    </source>
</evidence>
<dbReference type="Gene3D" id="1.10.260.40">
    <property type="entry name" value="lambda repressor-like DNA-binding domains"/>
    <property type="match status" value="1"/>
</dbReference>
<dbReference type="PANTHER" id="PTHR30146">
    <property type="entry name" value="LACI-RELATED TRANSCRIPTIONAL REPRESSOR"/>
    <property type="match status" value="1"/>
</dbReference>
<organism evidence="6 7">
    <name type="scientific">Pantoea eucrina</name>
    <dbReference type="NCBI Taxonomy" id="472693"/>
    <lineage>
        <taxon>Bacteria</taxon>
        <taxon>Pseudomonadati</taxon>
        <taxon>Pseudomonadota</taxon>
        <taxon>Gammaproteobacteria</taxon>
        <taxon>Enterobacterales</taxon>
        <taxon>Erwiniaceae</taxon>
        <taxon>Pantoea</taxon>
    </lineage>
</organism>
<dbReference type="InterPro" id="IPR010982">
    <property type="entry name" value="Lambda_DNA-bd_dom_sf"/>
</dbReference>
<dbReference type="InterPro" id="IPR000843">
    <property type="entry name" value="HTH_LacI"/>
</dbReference>
<gene>
    <name evidence="6" type="ORF">JJB79_04245</name>
</gene>
<dbReference type="Gene3D" id="3.40.50.2300">
    <property type="match status" value="2"/>
</dbReference>
<dbReference type="Pfam" id="PF13407">
    <property type="entry name" value="Peripla_BP_4"/>
    <property type="match status" value="1"/>
</dbReference>
<dbReference type="EMBL" id="JAFCXS010000002">
    <property type="protein sequence ID" value="MBM0746631.1"/>
    <property type="molecule type" value="Genomic_DNA"/>
</dbReference>
<dbReference type="InterPro" id="IPR025997">
    <property type="entry name" value="SBP_2_dom"/>
</dbReference>
<dbReference type="SUPFAM" id="SSF47413">
    <property type="entry name" value="lambda repressor-like DNA-binding domains"/>
    <property type="match status" value="1"/>
</dbReference>
<reference evidence="6 7" key="1">
    <citation type="submission" date="2021-01" db="EMBL/GenBank/DDBJ databases">
        <title>Complete genome sequence of Pantoea eucrina OB49, a heavy metal tolerant bacterium with PGPR potential isolated from wheat in Algeria.</title>
        <authorList>
            <person name="Lekired A."/>
            <person name="Ouzari I.H."/>
        </authorList>
    </citation>
    <scope>NUCLEOTIDE SEQUENCE [LARGE SCALE GENOMIC DNA]</scope>
    <source>
        <strain evidence="6 7">OB49</strain>
    </source>
</reference>
<feature type="domain" description="HTH lacI-type" evidence="5">
    <location>
        <begin position="9"/>
        <end position="63"/>
    </location>
</feature>
<keyword evidence="7" id="KW-1185">Reference proteome</keyword>
<dbReference type="PANTHER" id="PTHR30146:SF151">
    <property type="entry name" value="HTH-TYPE TRANSCRIPTIONAL REPRESSOR CYTR"/>
    <property type="match status" value="1"/>
</dbReference>
<keyword evidence="4" id="KW-0804">Transcription</keyword>
<dbReference type="RefSeq" id="WP_039385624.1">
    <property type="nucleotide sequence ID" value="NZ_CP083448.1"/>
</dbReference>
<keyword evidence="2" id="KW-0805">Transcription regulation</keyword>
<dbReference type="InterPro" id="IPR028082">
    <property type="entry name" value="Peripla_BP_I"/>
</dbReference>
<dbReference type="CDD" id="cd06267">
    <property type="entry name" value="PBP1_LacI_sugar_binding-like"/>
    <property type="match status" value="1"/>
</dbReference>
<proteinExistence type="predicted"/>
<evidence type="ECO:0000313" key="6">
    <source>
        <dbReference type="EMBL" id="MBM0746631.1"/>
    </source>
</evidence>
<protein>
    <submittedName>
        <fullName evidence="6">LacI family DNA-binding transcriptional regulator</fullName>
    </submittedName>
</protein>
<dbReference type="SUPFAM" id="SSF53822">
    <property type="entry name" value="Periplasmic binding protein-like I"/>
    <property type="match status" value="1"/>
</dbReference>
<dbReference type="CDD" id="cd01392">
    <property type="entry name" value="HTH_LacI"/>
    <property type="match status" value="1"/>
</dbReference>
<accession>A0ABS1Z2K3</accession>
<keyword evidence="1" id="KW-0678">Repressor</keyword>
<name>A0ABS1Z2K3_9GAMM</name>
<evidence type="ECO:0000256" key="4">
    <source>
        <dbReference type="ARBA" id="ARBA00023163"/>
    </source>
</evidence>
<evidence type="ECO:0000259" key="5">
    <source>
        <dbReference type="PROSITE" id="PS50932"/>
    </source>
</evidence>
<sequence>MTRKSTKAATIKDIAQIAGVTNITVSRVFTAPDKVKPETRERILAAARTLNYVPNAFARNIKASQSPIIGVVTDDTFNIVYSHIIKEVCRLSDAKGYSVMFFTTNGNRQIEARALQTLVSYKAAGIILSVVEDSDRYDKSHIDVVRHSSSQLIQLDRQFDTLLPAVYINNSRAGELVAEAIMKKAFRNVLVIGGSEHSHITRQRIDGIRSGIDERVTLHTLYTDYRYEHAKAMIQSWFSTTHERYDAIVGLNGMITLAAINLANKWGMHDTGFISVDEVPCAEDFNQVIPYVAHDTGQWARVVSENIISAIEGRPYETRVMLNGFLKNL</sequence>
<dbReference type="Pfam" id="PF00356">
    <property type="entry name" value="LacI"/>
    <property type="match status" value="1"/>
</dbReference>
<dbReference type="SMART" id="SM00354">
    <property type="entry name" value="HTH_LACI"/>
    <property type="match status" value="1"/>
</dbReference>
<evidence type="ECO:0000256" key="1">
    <source>
        <dbReference type="ARBA" id="ARBA00022491"/>
    </source>
</evidence>
<dbReference type="GeneID" id="84692249"/>
<comment type="caution">
    <text evidence="6">The sequence shown here is derived from an EMBL/GenBank/DDBJ whole genome shotgun (WGS) entry which is preliminary data.</text>
</comment>
<evidence type="ECO:0000256" key="2">
    <source>
        <dbReference type="ARBA" id="ARBA00023015"/>
    </source>
</evidence>
<dbReference type="PROSITE" id="PS50932">
    <property type="entry name" value="HTH_LACI_2"/>
    <property type="match status" value="1"/>
</dbReference>